<keyword evidence="2" id="KW-0614">Plasmid</keyword>
<feature type="compositionally biased region" description="Pro residues" evidence="1">
    <location>
        <begin position="89"/>
        <end position="105"/>
    </location>
</feature>
<feature type="compositionally biased region" description="Low complexity" evidence="1">
    <location>
        <begin position="106"/>
        <end position="121"/>
    </location>
</feature>
<gene>
    <name evidence="2" type="ORF">HEP81_07969</name>
</gene>
<dbReference type="EMBL" id="CP051007">
    <property type="protein sequence ID" value="QNT98197.1"/>
    <property type="molecule type" value="Genomic_DNA"/>
</dbReference>
<name>A0A7H1QD17_9ACTN</name>
<feature type="region of interest" description="Disordered" evidence="1">
    <location>
        <begin position="33"/>
        <end position="152"/>
    </location>
</feature>
<protein>
    <submittedName>
        <fullName evidence="2">Uncharacterized protein</fullName>
    </submittedName>
</protein>
<geneLocation type="plasmid" evidence="2 3">
    <name>pSGRIFU1</name>
</geneLocation>
<accession>A0A7H1QD17</accession>
<dbReference type="KEGG" id="sgf:HEP81_07969"/>
<feature type="compositionally biased region" description="Polar residues" evidence="1">
    <location>
        <begin position="52"/>
        <end position="61"/>
    </location>
</feature>
<reference evidence="2 3" key="1">
    <citation type="submission" date="2020-04" db="EMBL/GenBank/DDBJ databases">
        <title>Characterization and engineering of Streptomyces griseofuscus DSM40191 as a potential heterologous host for expression of BGCs.</title>
        <authorList>
            <person name="Gren T."/>
            <person name="Whitford C.M."/>
            <person name="Mohite O.S."/>
            <person name="Joergensen T.S."/>
            <person name="Nielsen J.B."/>
            <person name="Lee S.Y."/>
            <person name="Weber T."/>
        </authorList>
    </citation>
    <scope>NUCLEOTIDE SEQUENCE [LARGE SCALE GENOMIC DNA]</scope>
    <source>
        <strain evidence="2 3">DSM 40191</strain>
        <plasmid evidence="2 3">pSGRIFU1</plasmid>
    </source>
</reference>
<evidence type="ECO:0000256" key="1">
    <source>
        <dbReference type="SAM" id="MobiDB-lite"/>
    </source>
</evidence>
<dbReference type="Proteomes" id="UP000516422">
    <property type="component" value="Plasmid pSGRIFU1"/>
</dbReference>
<evidence type="ECO:0000313" key="2">
    <source>
        <dbReference type="EMBL" id="QNT98197.1"/>
    </source>
</evidence>
<evidence type="ECO:0000313" key="3">
    <source>
        <dbReference type="Proteomes" id="UP000516422"/>
    </source>
</evidence>
<organism evidence="2 3">
    <name type="scientific">Streptomyces griseofuscus</name>
    <dbReference type="NCBI Taxonomy" id="146922"/>
    <lineage>
        <taxon>Bacteria</taxon>
        <taxon>Bacillati</taxon>
        <taxon>Actinomycetota</taxon>
        <taxon>Actinomycetes</taxon>
        <taxon>Kitasatosporales</taxon>
        <taxon>Streptomycetaceae</taxon>
        <taxon>Streptomyces</taxon>
    </lineage>
</organism>
<proteinExistence type="predicted"/>
<feature type="compositionally biased region" description="Polar residues" evidence="1">
    <location>
        <begin position="78"/>
        <end position="88"/>
    </location>
</feature>
<dbReference type="AlphaFoldDB" id="A0A7H1QD17"/>
<sequence>MRTACQFSRSWSSRVSMQVKPRLAAALSYLGKQHRRRGLCQPTQGPRLRPLDTTSGTTPFPASTHHCSCPRRPAGSQPPRSHLSSQRRTPPPSGTPEPSNRPPRPAASWRARSAPRRNGCAPGSGGGAGSRGRRRPLAPRARTTCSPHLRPPLPLRAVPVHELGVLTCGWGPTGPGRRLLRRATEGQRLNQELIAGETELSRSEKAQVRDTLKVDERPKRLKFRGYHSVHKCLRSSPYAEAFSRFSR</sequence>